<evidence type="ECO:0000313" key="3">
    <source>
        <dbReference type="EMBL" id="MDG3005141.1"/>
    </source>
</evidence>
<accession>A0ABT6FCB4</accession>
<organism evidence="3 4">
    <name type="scientific">Paludisphaera mucosa</name>
    <dbReference type="NCBI Taxonomy" id="3030827"/>
    <lineage>
        <taxon>Bacteria</taxon>
        <taxon>Pseudomonadati</taxon>
        <taxon>Planctomycetota</taxon>
        <taxon>Planctomycetia</taxon>
        <taxon>Isosphaerales</taxon>
        <taxon>Isosphaeraceae</taxon>
        <taxon>Paludisphaera</taxon>
    </lineage>
</organism>
<reference evidence="3 4" key="1">
    <citation type="submission" date="2023-03" db="EMBL/GenBank/DDBJ databases">
        <title>Paludisphaera mucosa sp. nov. a novel planctomycete from northern fen.</title>
        <authorList>
            <person name="Ivanova A."/>
        </authorList>
    </citation>
    <scope>NUCLEOTIDE SEQUENCE [LARGE SCALE GENOMIC DNA]</scope>
    <source>
        <strain evidence="3 4">Pla2</strain>
    </source>
</reference>
<sequence length="188" mass="19886">MTTFNGAAATIQNGDVQYYVASLFPILGPGSVAFQPNVQQLNNGVILQVTPVVTADRRYVRLSLSPFFQVVNGFTTITVPAAVGGAGLGGASAAINGTIQLPNTTVTTVNTTVTVPDGGTVLLGGVKQLQEQRLEYGVPVLSKAPWIDRLFRNVGIGRTTSSLMLMVTPRIIILEEEEERLGIPSVAF</sequence>
<dbReference type="InterPro" id="IPR051808">
    <property type="entry name" value="Type_IV_pilus_biogenesis"/>
</dbReference>
<keyword evidence="4" id="KW-1185">Reference proteome</keyword>
<dbReference type="Proteomes" id="UP001216907">
    <property type="component" value="Unassembled WGS sequence"/>
</dbReference>
<dbReference type="Pfam" id="PF00263">
    <property type="entry name" value="Secretin"/>
    <property type="match status" value="1"/>
</dbReference>
<proteinExistence type="inferred from homology"/>
<gene>
    <name evidence="3" type="ORF">PZE19_15235</name>
</gene>
<comment type="similarity">
    <text evidence="1">Belongs to the bacterial secretin family.</text>
</comment>
<feature type="domain" description="Type II/III secretion system secretin-like" evidence="2">
    <location>
        <begin position="2"/>
        <end position="172"/>
    </location>
</feature>
<dbReference type="EMBL" id="JARRAG010000002">
    <property type="protein sequence ID" value="MDG3005141.1"/>
    <property type="molecule type" value="Genomic_DNA"/>
</dbReference>
<evidence type="ECO:0000256" key="1">
    <source>
        <dbReference type="RuleBase" id="RU004003"/>
    </source>
</evidence>
<dbReference type="PANTHER" id="PTHR30604:SF1">
    <property type="entry name" value="DNA UTILIZATION PROTEIN HOFQ"/>
    <property type="match status" value="1"/>
</dbReference>
<evidence type="ECO:0000259" key="2">
    <source>
        <dbReference type="Pfam" id="PF00263"/>
    </source>
</evidence>
<protein>
    <recommendedName>
        <fullName evidence="2">Type II/III secretion system secretin-like domain-containing protein</fullName>
    </recommendedName>
</protein>
<evidence type="ECO:0000313" key="4">
    <source>
        <dbReference type="Proteomes" id="UP001216907"/>
    </source>
</evidence>
<dbReference type="InterPro" id="IPR004846">
    <property type="entry name" value="T2SS/T3SS_dom"/>
</dbReference>
<name>A0ABT6FCB4_9BACT</name>
<dbReference type="PANTHER" id="PTHR30604">
    <property type="entry name" value="PROTEIN TRANSPORT PROTEIN HOFQ"/>
    <property type="match status" value="1"/>
</dbReference>
<dbReference type="RefSeq" id="WP_277864354.1">
    <property type="nucleotide sequence ID" value="NZ_JARRAG010000002.1"/>
</dbReference>
<comment type="caution">
    <text evidence="3">The sequence shown here is derived from an EMBL/GenBank/DDBJ whole genome shotgun (WGS) entry which is preliminary data.</text>
</comment>